<dbReference type="Pfam" id="PF00211">
    <property type="entry name" value="Guanylate_cyc"/>
    <property type="match status" value="1"/>
</dbReference>
<evidence type="ECO:0000313" key="4">
    <source>
        <dbReference type="Proteomes" id="UP000436694"/>
    </source>
</evidence>
<feature type="transmembrane region" description="Helical" evidence="1">
    <location>
        <begin position="148"/>
        <end position="168"/>
    </location>
</feature>
<dbReference type="Proteomes" id="UP000436694">
    <property type="component" value="Unassembled WGS sequence"/>
</dbReference>
<keyword evidence="1" id="KW-0812">Transmembrane</keyword>
<accession>A0A844AJV9</accession>
<dbReference type="PANTHER" id="PTHR43081">
    <property type="entry name" value="ADENYLATE CYCLASE, TERMINAL-DIFFERENTIATION SPECIFIC-RELATED"/>
    <property type="match status" value="1"/>
</dbReference>
<feature type="transmembrane region" description="Helical" evidence="1">
    <location>
        <begin position="64"/>
        <end position="84"/>
    </location>
</feature>
<dbReference type="PANTHER" id="PTHR43081:SF1">
    <property type="entry name" value="ADENYLATE CYCLASE, TERMINAL-DIFFERENTIATION SPECIFIC"/>
    <property type="match status" value="1"/>
</dbReference>
<keyword evidence="1" id="KW-1133">Transmembrane helix</keyword>
<dbReference type="Gene3D" id="3.30.70.1230">
    <property type="entry name" value="Nucleotide cyclase"/>
    <property type="match status" value="1"/>
</dbReference>
<feature type="transmembrane region" description="Helical" evidence="1">
    <location>
        <begin position="31"/>
        <end position="52"/>
    </location>
</feature>
<reference evidence="3 4" key="1">
    <citation type="submission" date="2019-10" db="EMBL/GenBank/DDBJ databases">
        <title>Epibacterium sp. nov., isolated from seawater.</title>
        <authorList>
            <person name="Zhang X."/>
            <person name="Li N."/>
        </authorList>
    </citation>
    <scope>NUCLEOTIDE SEQUENCE [LARGE SCALE GENOMIC DNA]</scope>
    <source>
        <strain evidence="3 4">SM1969</strain>
    </source>
</reference>
<dbReference type="SMART" id="SM00044">
    <property type="entry name" value="CYCc"/>
    <property type="match status" value="1"/>
</dbReference>
<protein>
    <submittedName>
        <fullName evidence="3">Adenylate/guanylate cyclase domain-containing protein</fullName>
    </submittedName>
</protein>
<feature type="domain" description="Guanylate cyclase" evidence="2">
    <location>
        <begin position="255"/>
        <end position="383"/>
    </location>
</feature>
<dbReference type="AlphaFoldDB" id="A0A844AJV9"/>
<organism evidence="3 4">
    <name type="scientific">Tritonibacter aquimaris</name>
    <dbReference type="NCBI Taxonomy" id="2663379"/>
    <lineage>
        <taxon>Bacteria</taxon>
        <taxon>Pseudomonadati</taxon>
        <taxon>Pseudomonadota</taxon>
        <taxon>Alphaproteobacteria</taxon>
        <taxon>Rhodobacterales</taxon>
        <taxon>Paracoccaceae</taxon>
        <taxon>Tritonibacter</taxon>
    </lineage>
</organism>
<name>A0A844AJV9_9RHOB</name>
<evidence type="ECO:0000256" key="1">
    <source>
        <dbReference type="SAM" id="Phobius"/>
    </source>
</evidence>
<evidence type="ECO:0000259" key="2">
    <source>
        <dbReference type="PROSITE" id="PS50125"/>
    </source>
</evidence>
<feature type="transmembrane region" description="Helical" evidence="1">
    <location>
        <begin position="189"/>
        <end position="207"/>
    </location>
</feature>
<comment type="caution">
    <text evidence="3">The sequence shown here is derived from an EMBL/GenBank/DDBJ whole genome shotgun (WGS) entry which is preliminary data.</text>
</comment>
<feature type="transmembrane region" description="Helical" evidence="1">
    <location>
        <begin position="119"/>
        <end position="142"/>
    </location>
</feature>
<proteinExistence type="predicted"/>
<feature type="transmembrane region" description="Helical" evidence="1">
    <location>
        <begin position="90"/>
        <end position="112"/>
    </location>
</feature>
<dbReference type="GO" id="GO:0004016">
    <property type="term" value="F:adenylate cyclase activity"/>
    <property type="evidence" value="ECO:0007669"/>
    <property type="project" value="UniProtKB-ARBA"/>
</dbReference>
<sequence>MFRARKFIPAGLLIDSDVIRRAQLDAEHLVALLRIGVALGLFVALFLAVGDLPQEGRSHVMRQIMLASTTLAAYLVLGLLSLWLLRRGWFQTWMIWVVATADCGFMIVNSWLSLINAGFAGNLVFGQPSVWLVPIVLAFAVLRFNPAVQIYSVALVVLGLGVMHFVPGRRDDLQALERLDMALDLQPNMVRLAMIALAGAVLVVAALRMRDLLRRSIEEAQQKANLTRYLPQQVAGELAVQDPGALRKGRNQSAAVLFVDIRAFTRWSEGRDPQDVGDFITDFRRRVEAAVRSENGIVDKYIGDGAMVFFTGEDAAARGINCGLAIHASVKQWTEARVTQGEEPVAVGVGLHYGQVFVGVVGTRDRLEYTVMGDTVNVASRLQEKCKEVGYAFLVSDAVLSAAKSSTEGTPARNDWIALDGQLLRGRAGDIALFARRAL</sequence>
<gene>
    <name evidence="3" type="ORF">GG681_03700</name>
</gene>
<dbReference type="InterPro" id="IPR050697">
    <property type="entry name" value="Adenylyl/Guanylyl_Cyclase_3/4"/>
</dbReference>
<dbReference type="InterPro" id="IPR001054">
    <property type="entry name" value="A/G_cyclase"/>
</dbReference>
<keyword evidence="1" id="KW-0472">Membrane</keyword>
<dbReference type="InterPro" id="IPR029787">
    <property type="entry name" value="Nucleotide_cyclase"/>
</dbReference>
<dbReference type="SUPFAM" id="SSF55073">
    <property type="entry name" value="Nucleotide cyclase"/>
    <property type="match status" value="1"/>
</dbReference>
<dbReference type="EMBL" id="WIXK01000002">
    <property type="protein sequence ID" value="MQY41730.1"/>
    <property type="molecule type" value="Genomic_DNA"/>
</dbReference>
<keyword evidence="4" id="KW-1185">Reference proteome</keyword>
<dbReference type="GO" id="GO:0035556">
    <property type="term" value="P:intracellular signal transduction"/>
    <property type="evidence" value="ECO:0007669"/>
    <property type="project" value="InterPro"/>
</dbReference>
<dbReference type="CDD" id="cd07302">
    <property type="entry name" value="CHD"/>
    <property type="match status" value="1"/>
</dbReference>
<dbReference type="GO" id="GO:0009190">
    <property type="term" value="P:cyclic nucleotide biosynthetic process"/>
    <property type="evidence" value="ECO:0007669"/>
    <property type="project" value="InterPro"/>
</dbReference>
<dbReference type="PROSITE" id="PS50125">
    <property type="entry name" value="GUANYLATE_CYCLASE_2"/>
    <property type="match status" value="1"/>
</dbReference>
<evidence type="ECO:0000313" key="3">
    <source>
        <dbReference type="EMBL" id="MQY41730.1"/>
    </source>
</evidence>
<dbReference type="RefSeq" id="WP_153545247.1">
    <property type="nucleotide sequence ID" value="NZ_WIXK01000002.1"/>
</dbReference>